<name>A0A6A4VG32_AMPAM</name>
<feature type="region of interest" description="Disordered" evidence="1">
    <location>
        <begin position="242"/>
        <end position="281"/>
    </location>
</feature>
<keyword evidence="4" id="KW-0347">Helicase</keyword>
<evidence type="ECO:0000313" key="5">
    <source>
        <dbReference type="Proteomes" id="UP000440578"/>
    </source>
</evidence>
<evidence type="ECO:0000313" key="4">
    <source>
        <dbReference type="EMBL" id="KAF0290524.1"/>
    </source>
</evidence>
<organism evidence="4 5">
    <name type="scientific">Amphibalanus amphitrite</name>
    <name type="common">Striped barnacle</name>
    <name type="synonym">Balanus amphitrite</name>
    <dbReference type="NCBI Taxonomy" id="1232801"/>
    <lineage>
        <taxon>Eukaryota</taxon>
        <taxon>Metazoa</taxon>
        <taxon>Ecdysozoa</taxon>
        <taxon>Arthropoda</taxon>
        <taxon>Crustacea</taxon>
        <taxon>Multicrustacea</taxon>
        <taxon>Cirripedia</taxon>
        <taxon>Thoracica</taxon>
        <taxon>Thoracicalcarea</taxon>
        <taxon>Balanomorpha</taxon>
        <taxon>Balanoidea</taxon>
        <taxon>Balanidae</taxon>
        <taxon>Amphibalaninae</taxon>
        <taxon>Amphibalanus</taxon>
    </lineage>
</organism>
<feature type="compositionally biased region" description="Polar residues" evidence="1">
    <location>
        <begin position="1073"/>
        <end position="1086"/>
    </location>
</feature>
<dbReference type="Pfam" id="PF13086">
    <property type="entry name" value="AAA_11"/>
    <property type="match status" value="2"/>
</dbReference>
<evidence type="ECO:0000256" key="1">
    <source>
        <dbReference type="SAM" id="MobiDB-lite"/>
    </source>
</evidence>
<protein>
    <submittedName>
        <fullName evidence="4">Putative helicase with zinc finger domain</fullName>
    </submittedName>
</protein>
<dbReference type="OrthoDB" id="5988104at2759"/>
<feature type="region of interest" description="Disordered" evidence="1">
    <location>
        <begin position="1059"/>
        <end position="1141"/>
    </location>
</feature>
<dbReference type="EMBL" id="VIIS01001947">
    <property type="protein sequence ID" value="KAF0290524.1"/>
    <property type="molecule type" value="Genomic_DNA"/>
</dbReference>
<sequence length="1141" mass="126784">MVGKVTPPAPVRWRFREPPRGLTPDQYLRCPADDPKQCAHGTFCVRAHGQEELNEWVERFDPRQLLASLGRGAIQARVESDWRAGAVLPECALLAVSPPAGSMTARKDERVEWRVAVTAGSLPEGMGLLDTGTRPLFRLGELRCTALLPEPIKVDAREWTCQDKELVERSTRTGAPVRFEVTVSFSADVYGSYRQRLALVFPHHAPLLCWLQANVAPLPVDTLVEELRGKLTISEHGWTEEDAEVIPFSPDPSPPDDQDRSAQESYPAPSADLAPPADRSPLRAENYAEWSGTLLKLEEAARTQLLHTFNVTGQLRLMGHFVVPPETTIHHVRTGELFARLHTEQELSADTAAGRLILDNCERALLAPVTKNPTEPTKRKVYEVLIAAKAKNDIYFRLPSQMVSDLSLNDDDDAMLRAAVRFLPSRQWSCDMQEGCRLAAEKAPHLLFPDTAQRPTIPWNPASHWRPEDEKLNPRQKEAINAMTVTVPQPLPPVLVLGPYGTGKTYTMAHGVKHILNGSENSRILICTHSNSAADLYIREYLSGYVKGGMEAARPLRVYYRRRRLGTVHFTVRPFTLREDSDADDDVVFRRPTTEDVLRHRVIVCTLAVSKYLTWLDLPEDTFSHILVDEAAQALEWEAARVLSLAGPQTRLVLAGDHLQLSPDVYSEVCRERRFERSLLERLQERYGSDFPCAITLHENYRSHSDIVKMTSELFYGRRLKSRAHPGRHPEWPPVSVFSARGTARQTSGDTGYCNDEEVGKEFRAVFVSTVRTRTSCSEPDGDYRFLSDCKLLNTAVTRARSLIAIVCCPETLCSVGACSRYWEAVIGFAAKKGGLFGTTEAELRSQLGAIELFRLHGLNPLAPCFRPQPQLQPVQHQPVVPPPVVPLPVVAPALQLAQQGPLLPWMPALNPAQVRYVPPMAFMSPGLMLGRPLMMGTPLLPYAAPVPHMHPSSNGHRPGRRPTRPPPPLAVAEEDGVLFELMSTTDMIALLPPDVNLQLLLEDTRVQQEWAAHLASRRGPVFAQLFSVLINRLRPAASAPAPAQTPPPVAAQLDRILEDPSESDPDPMWSQRHLTATSAEPQQRVSLPLYLRGAASPPSPPRPADTRSYAAAVRRSLEPPPPGLAGLPSREQHAHGYSHF</sequence>
<dbReference type="InterPro" id="IPR027417">
    <property type="entry name" value="P-loop_NTPase"/>
</dbReference>
<feature type="region of interest" description="Disordered" evidence="1">
    <location>
        <begin position="948"/>
        <end position="971"/>
    </location>
</feature>
<keyword evidence="4" id="KW-0378">Hydrolase</keyword>
<feature type="domain" description="DNA2/NAM7 helicase helicase" evidence="2">
    <location>
        <begin position="471"/>
        <end position="578"/>
    </location>
</feature>
<keyword evidence="4" id="KW-0067">ATP-binding</keyword>
<dbReference type="GO" id="GO:0004386">
    <property type="term" value="F:helicase activity"/>
    <property type="evidence" value="ECO:0007669"/>
    <property type="project" value="UniProtKB-KW"/>
</dbReference>
<feature type="compositionally biased region" description="Low complexity" evidence="1">
    <location>
        <begin position="267"/>
        <end position="279"/>
    </location>
</feature>
<feature type="domain" description="DNA2/NAM7 helicase helicase" evidence="2">
    <location>
        <begin position="597"/>
        <end position="668"/>
    </location>
</feature>
<feature type="domain" description="DNA2/NAM7 helicase-like C-terminal" evidence="3">
    <location>
        <begin position="676"/>
        <end position="731"/>
    </location>
</feature>
<comment type="caution">
    <text evidence="4">The sequence shown here is derived from an EMBL/GenBank/DDBJ whole genome shotgun (WGS) entry which is preliminary data.</text>
</comment>
<dbReference type="Proteomes" id="UP000440578">
    <property type="component" value="Unassembled WGS sequence"/>
</dbReference>
<dbReference type="PANTHER" id="PTHR10887">
    <property type="entry name" value="DNA2/NAM7 HELICASE FAMILY"/>
    <property type="match status" value="1"/>
</dbReference>
<dbReference type="InterPro" id="IPR045055">
    <property type="entry name" value="DNA2/NAM7-like"/>
</dbReference>
<gene>
    <name evidence="4" type="primary">HELZ</name>
    <name evidence="4" type="ORF">FJT64_011286</name>
</gene>
<dbReference type="InterPro" id="IPR041679">
    <property type="entry name" value="DNA2/NAM7-like_C"/>
</dbReference>
<keyword evidence="4" id="KW-0547">Nucleotide-binding</keyword>
<keyword evidence="5" id="KW-1185">Reference proteome</keyword>
<evidence type="ECO:0000259" key="2">
    <source>
        <dbReference type="Pfam" id="PF13086"/>
    </source>
</evidence>
<dbReference type="SUPFAM" id="SSF52540">
    <property type="entry name" value="P-loop containing nucleoside triphosphate hydrolases"/>
    <property type="match status" value="1"/>
</dbReference>
<reference evidence="4 5" key="1">
    <citation type="submission" date="2019-07" db="EMBL/GenBank/DDBJ databases">
        <title>Draft genome assembly of a fouling barnacle, Amphibalanus amphitrite (Darwin, 1854): The first reference genome for Thecostraca.</title>
        <authorList>
            <person name="Kim W."/>
        </authorList>
    </citation>
    <scope>NUCLEOTIDE SEQUENCE [LARGE SCALE GENOMIC DNA]</scope>
    <source>
        <strain evidence="4">SNU_AA5</strain>
        <tissue evidence="4">Soma without cirri and trophi</tissue>
    </source>
</reference>
<feature type="domain" description="DNA2/NAM7 helicase-like C-terminal" evidence="3">
    <location>
        <begin position="758"/>
        <end position="809"/>
    </location>
</feature>
<accession>A0A6A4VG32</accession>
<dbReference type="GO" id="GO:0005829">
    <property type="term" value="C:cytosol"/>
    <property type="evidence" value="ECO:0007669"/>
    <property type="project" value="TreeGrafter"/>
</dbReference>
<proteinExistence type="predicted"/>
<dbReference type="Gene3D" id="3.40.50.300">
    <property type="entry name" value="P-loop containing nucleotide triphosphate hydrolases"/>
    <property type="match status" value="3"/>
</dbReference>
<dbReference type="PANTHER" id="PTHR10887:SF365">
    <property type="entry name" value="HELICASE WITH ZINC FINGER DOMAIN-RELATED"/>
    <property type="match status" value="1"/>
</dbReference>
<dbReference type="GO" id="GO:0035194">
    <property type="term" value="P:regulatory ncRNA-mediated post-transcriptional gene silencing"/>
    <property type="evidence" value="ECO:0007669"/>
    <property type="project" value="TreeGrafter"/>
</dbReference>
<evidence type="ECO:0000259" key="3">
    <source>
        <dbReference type="Pfam" id="PF13087"/>
    </source>
</evidence>
<dbReference type="InterPro" id="IPR041677">
    <property type="entry name" value="DNA2/NAM7_AAA_11"/>
</dbReference>
<dbReference type="AlphaFoldDB" id="A0A6A4VG32"/>
<dbReference type="GO" id="GO:0043186">
    <property type="term" value="C:P granule"/>
    <property type="evidence" value="ECO:0007669"/>
    <property type="project" value="TreeGrafter"/>
</dbReference>
<dbReference type="Pfam" id="PF13087">
    <property type="entry name" value="AAA_12"/>
    <property type="match status" value="2"/>
</dbReference>